<dbReference type="AlphaFoldDB" id="A0A699VFX9"/>
<organism evidence="1">
    <name type="scientific">Tanacetum cinerariifolium</name>
    <name type="common">Dalmatian daisy</name>
    <name type="synonym">Chrysanthemum cinerariifolium</name>
    <dbReference type="NCBI Taxonomy" id="118510"/>
    <lineage>
        <taxon>Eukaryota</taxon>
        <taxon>Viridiplantae</taxon>
        <taxon>Streptophyta</taxon>
        <taxon>Embryophyta</taxon>
        <taxon>Tracheophyta</taxon>
        <taxon>Spermatophyta</taxon>
        <taxon>Magnoliopsida</taxon>
        <taxon>eudicotyledons</taxon>
        <taxon>Gunneridae</taxon>
        <taxon>Pentapetalae</taxon>
        <taxon>asterids</taxon>
        <taxon>campanulids</taxon>
        <taxon>Asterales</taxon>
        <taxon>Asteraceae</taxon>
        <taxon>Asteroideae</taxon>
        <taxon>Anthemideae</taxon>
        <taxon>Anthemidinae</taxon>
        <taxon>Tanacetum</taxon>
    </lineage>
</organism>
<name>A0A699VFX9_TANCI</name>
<dbReference type="EMBL" id="BKCJ011443414">
    <property type="protein sequence ID" value="GFD34167.1"/>
    <property type="molecule type" value="Genomic_DNA"/>
</dbReference>
<reference evidence="1" key="1">
    <citation type="journal article" date="2019" name="Sci. Rep.">
        <title>Draft genome of Tanacetum cinerariifolium, the natural source of mosquito coil.</title>
        <authorList>
            <person name="Yamashiro T."/>
            <person name="Shiraishi A."/>
            <person name="Satake H."/>
            <person name="Nakayama K."/>
        </authorList>
    </citation>
    <scope>NUCLEOTIDE SEQUENCE</scope>
</reference>
<accession>A0A699VFX9</accession>
<comment type="caution">
    <text evidence="1">The sequence shown here is derived from an EMBL/GenBank/DDBJ whole genome shotgun (WGS) entry which is preliminary data.</text>
</comment>
<evidence type="ECO:0000313" key="1">
    <source>
        <dbReference type="EMBL" id="GFD34167.1"/>
    </source>
</evidence>
<protein>
    <submittedName>
        <fullName evidence="1">Uncharacterized protein</fullName>
    </submittedName>
</protein>
<proteinExistence type="predicted"/>
<gene>
    <name evidence="1" type="ORF">Tci_906136</name>
</gene>
<feature type="non-terminal residue" evidence="1">
    <location>
        <position position="1"/>
    </location>
</feature>
<sequence>YLSDSEIPDLGGNNTFEVTVELKVCNLL</sequence>